<accession>A0A974CE11</accession>
<evidence type="ECO:0000256" key="1">
    <source>
        <dbReference type="SAM" id="Phobius"/>
    </source>
</evidence>
<keyword evidence="1" id="KW-1133">Transmembrane helix</keyword>
<gene>
    <name evidence="2" type="ORF">XELAEV_18034448mg</name>
</gene>
<dbReference type="Proteomes" id="UP000694892">
    <property type="component" value="Chromosome 7L"/>
</dbReference>
<reference evidence="3" key="1">
    <citation type="journal article" date="2016" name="Nature">
        <title>Genome evolution in the allotetraploid frog Xenopus laevis.</title>
        <authorList>
            <person name="Session A.M."/>
            <person name="Uno Y."/>
            <person name="Kwon T."/>
            <person name="Chapman J.A."/>
            <person name="Toyoda A."/>
            <person name="Takahashi S."/>
            <person name="Fukui A."/>
            <person name="Hikosaka A."/>
            <person name="Suzuki A."/>
            <person name="Kondo M."/>
            <person name="van Heeringen S.J."/>
            <person name="Quigley I."/>
            <person name="Heinz S."/>
            <person name="Ogino H."/>
            <person name="Ochi H."/>
            <person name="Hellsten U."/>
            <person name="Lyons J.B."/>
            <person name="Simakov O."/>
            <person name="Putnam N."/>
            <person name="Stites J."/>
            <person name="Kuroki Y."/>
            <person name="Tanaka T."/>
            <person name="Michiue T."/>
            <person name="Watanabe M."/>
            <person name="Bogdanovic O."/>
            <person name="Lister R."/>
            <person name="Georgiou G."/>
            <person name="Paranjpe S.S."/>
            <person name="van Kruijsbergen I."/>
            <person name="Shu S."/>
            <person name="Carlson J."/>
            <person name="Kinoshita T."/>
            <person name="Ohta Y."/>
            <person name="Mawaribuchi S."/>
            <person name="Jenkins J."/>
            <person name="Grimwood J."/>
            <person name="Schmutz J."/>
            <person name="Mitros T."/>
            <person name="Mozaffari S.V."/>
            <person name="Suzuki Y."/>
            <person name="Haramoto Y."/>
            <person name="Yamamoto T.S."/>
            <person name="Takagi C."/>
            <person name="Heald R."/>
            <person name="Miller K."/>
            <person name="Haudenschild C."/>
            <person name="Kitzman J."/>
            <person name="Nakayama T."/>
            <person name="Izutsu Y."/>
            <person name="Robert J."/>
            <person name="Fortriede J."/>
            <person name="Burns K."/>
            <person name="Lotay V."/>
            <person name="Karimi K."/>
            <person name="Yasuoka Y."/>
            <person name="Dichmann D.S."/>
            <person name="Flajnik M.F."/>
            <person name="Houston D.W."/>
            <person name="Shendure J."/>
            <person name="DuPasquier L."/>
            <person name="Vize P.D."/>
            <person name="Zorn A.M."/>
            <person name="Ito M."/>
            <person name="Marcotte E.M."/>
            <person name="Wallingford J.B."/>
            <person name="Ito Y."/>
            <person name="Asashima M."/>
            <person name="Ueno N."/>
            <person name="Matsuda Y."/>
            <person name="Veenstra G.J."/>
            <person name="Fujiyama A."/>
            <person name="Harland R.M."/>
            <person name="Taira M."/>
            <person name="Rokhsar D.S."/>
        </authorList>
    </citation>
    <scope>NUCLEOTIDE SEQUENCE [LARGE SCALE GENOMIC DNA]</scope>
    <source>
        <strain evidence="3">J</strain>
    </source>
</reference>
<proteinExistence type="predicted"/>
<keyword evidence="1" id="KW-0472">Membrane</keyword>
<organism evidence="2 3">
    <name type="scientific">Xenopus laevis</name>
    <name type="common">African clawed frog</name>
    <dbReference type="NCBI Taxonomy" id="8355"/>
    <lineage>
        <taxon>Eukaryota</taxon>
        <taxon>Metazoa</taxon>
        <taxon>Chordata</taxon>
        <taxon>Craniata</taxon>
        <taxon>Vertebrata</taxon>
        <taxon>Euteleostomi</taxon>
        <taxon>Amphibia</taxon>
        <taxon>Batrachia</taxon>
        <taxon>Anura</taxon>
        <taxon>Pipoidea</taxon>
        <taxon>Pipidae</taxon>
        <taxon>Xenopodinae</taxon>
        <taxon>Xenopus</taxon>
        <taxon>Xenopus</taxon>
    </lineage>
</organism>
<evidence type="ECO:0000313" key="3">
    <source>
        <dbReference type="Proteomes" id="UP000694892"/>
    </source>
</evidence>
<protein>
    <submittedName>
        <fullName evidence="2">Uncharacterized protein</fullName>
    </submittedName>
</protein>
<keyword evidence="1" id="KW-0812">Transmembrane</keyword>
<dbReference type="AlphaFoldDB" id="A0A974CE11"/>
<sequence>MVLDVTLMFGIFSFHDFPGDCRATHHIHRHLLRLLGLSVQCAVFIIFTYVATLLCACHPITYRQHKWLLIKL</sequence>
<name>A0A974CE11_XENLA</name>
<dbReference type="EMBL" id="CM004478">
    <property type="protein sequence ID" value="OCT71469.1"/>
    <property type="molecule type" value="Genomic_DNA"/>
</dbReference>
<feature type="transmembrane region" description="Helical" evidence="1">
    <location>
        <begin position="37"/>
        <end position="62"/>
    </location>
</feature>
<evidence type="ECO:0000313" key="2">
    <source>
        <dbReference type="EMBL" id="OCT71469.1"/>
    </source>
</evidence>